<protein>
    <submittedName>
        <fullName evidence="2">Uncharacterized protein</fullName>
    </submittedName>
</protein>
<keyword evidence="1" id="KW-0732">Signal</keyword>
<reference evidence="2" key="1">
    <citation type="submission" date="2020-08" db="EMBL/GenBank/DDBJ databases">
        <title>Whole genome shotgun sequence of Polymorphospora rubra NBRC 101157.</title>
        <authorList>
            <person name="Komaki H."/>
            <person name="Tamura T."/>
        </authorList>
    </citation>
    <scope>NUCLEOTIDE SEQUENCE</scope>
    <source>
        <strain evidence="2">NBRC 101157</strain>
    </source>
</reference>
<dbReference type="AlphaFoldDB" id="A0A810MV07"/>
<name>A0A810MV07_9ACTN</name>
<dbReference type="Proteomes" id="UP000680866">
    <property type="component" value="Chromosome"/>
</dbReference>
<evidence type="ECO:0000313" key="2">
    <source>
        <dbReference type="EMBL" id="BCJ63138.1"/>
    </source>
</evidence>
<keyword evidence="3" id="KW-1185">Reference proteome</keyword>
<proteinExistence type="predicted"/>
<feature type="signal peptide" evidence="1">
    <location>
        <begin position="1"/>
        <end position="33"/>
    </location>
</feature>
<dbReference type="EMBL" id="AP023359">
    <property type="protein sequence ID" value="BCJ63138.1"/>
    <property type="molecule type" value="Genomic_DNA"/>
</dbReference>
<dbReference type="RefSeq" id="WP_212820630.1">
    <property type="nucleotide sequence ID" value="NZ_AP023359.1"/>
</dbReference>
<feature type="chain" id="PRO_5032588435" evidence="1">
    <location>
        <begin position="34"/>
        <end position="84"/>
    </location>
</feature>
<evidence type="ECO:0000313" key="3">
    <source>
        <dbReference type="Proteomes" id="UP000680866"/>
    </source>
</evidence>
<dbReference type="KEGG" id="pry:Prubr_01590"/>
<gene>
    <name evidence="2" type="ORF">Prubr_01590</name>
</gene>
<sequence length="84" mass="8978">MPNFLRRPRVRSLVAAGAMAGGLVISLAAPAHAAYSSPLYPTKAKCNAARPAYVTSYTSPGPCKAYIWQNGTVASWAFTVYTRN</sequence>
<accession>A0A810MV07</accession>
<organism evidence="2 3">
    <name type="scientific">Polymorphospora rubra</name>
    <dbReference type="NCBI Taxonomy" id="338584"/>
    <lineage>
        <taxon>Bacteria</taxon>
        <taxon>Bacillati</taxon>
        <taxon>Actinomycetota</taxon>
        <taxon>Actinomycetes</taxon>
        <taxon>Micromonosporales</taxon>
        <taxon>Micromonosporaceae</taxon>
        <taxon>Polymorphospora</taxon>
    </lineage>
</organism>
<evidence type="ECO:0000256" key="1">
    <source>
        <dbReference type="SAM" id="SignalP"/>
    </source>
</evidence>